<dbReference type="SUPFAM" id="SSF53623">
    <property type="entry name" value="MurD-like peptide ligases, catalytic domain"/>
    <property type="match status" value="1"/>
</dbReference>
<keyword evidence="5 14" id="KW-0436">Ligase</keyword>
<evidence type="ECO:0000313" key="19">
    <source>
        <dbReference type="Proteomes" id="UP000598633"/>
    </source>
</evidence>
<dbReference type="UniPathway" id="UPA00219"/>
<evidence type="ECO:0000256" key="3">
    <source>
        <dbReference type="ARBA" id="ARBA00012211"/>
    </source>
</evidence>
<accession>A0A8J7CG11</accession>
<evidence type="ECO:0000259" key="17">
    <source>
        <dbReference type="Pfam" id="PF08245"/>
    </source>
</evidence>
<dbReference type="PROSITE" id="PS51257">
    <property type="entry name" value="PROKAR_LIPOPROTEIN"/>
    <property type="match status" value="1"/>
</dbReference>
<keyword evidence="8 14" id="KW-0067">ATP-binding</keyword>
<feature type="binding site" evidence="14">
    <location>
        <begin position="110"/>
        <end position="116"/>
    </location>
    <ligand>
        <name>ATP</name>
        <dbReference type="ChEBI" id="CHEBI:30616"/>
    </ligand>
</feature>
<evidence type="ECO:0000256" key="2">
    <source>
        <dbReference type="ARBA" id="ARBA00004752"/>
    </source>
</evidence>
<organism evidence="18 19">
    <name type="scientific">Candidatus Sulfomarinibacter kjeldsenii</name>
    <dbReference type="NCBI Taxonomy" id="2885994"/>
    <lineage>
        <taxon>Bacteria</taxon>
        <taxon>Pseudomonadati</taxon>
        <taxon>Acidobacteriota</taxon>
        <taxon>Thermoanaerobaculia</taxon>
        <taxon>Thermoanaerobaculales</taxon>
        <taxon>Candidatus Sulfomarinibacteraceae</taxon>
        <taxon>Candidatus Sulfomarinibacter</taxon>
    </lineage>
</organism>
<dbReference type="Proteomes" id="UP000598633">
    <property type="component" value="Unassembled WGS sequence"/>
</dbReference>
<protein>
    <recommendedName>
        <fullName evidence="3 14">UDP-N-acetylmuramate--L-alanine ligase</fullName>
        <ecNumber evidence="3 14">6.3.2.8</ecNumber>
    </recommendedName>
    <alternativeName>
        <fullName evidence="14">UDP-N-acetylmuramoyl-L-alanine synthetase</fullName>
    </alternativeName>
</protein>
<dbReference type="NCBIfam" id="TIGR01082">
    <property type="entry name" value="murC"/>
    <property type="match status" value="1"/>
</dbReference>
<dbReference type="InterPro" id="IPR005758">
    <property type="entry name" value="UDP-N-AcMur_Ala_ligase_MurC"/>
</dbReference>
<dbReference type="GO" id="GO:0008763">
    <property type="term" value="F:UDP-N-acetylmuramate-L-alanine ligase activity"/>
    <property type="evidence" value="ECO:0007669"/>
    <property type="project" value="UniProtKB-UniRule"/>
</dbReference>
<dbReference type="GO" id="GO:0051301">
    <property type="term" value="P:cell division"/>
    <property type="evidence" value="ECO:0007669"/>
    <property type="project" value="UniProtKB-KW"/>
</dbReference>
<evidence type="ECO:0000313" key="18">
    <source>
        <dbReference type="EMBL" id="MBD3870229.1"/>
    </source>
</evidence>
<comment type="catalytic activity">
    <reaction evidence="13 14">
        <text>UDP-N-acetyl-alpha-D-muramate + L-alanine + ATP = UDP-N-acetyl-alpha-D-muramoyl-L-alanine + ADP + phosphate + H(+)</text>
        <dbReference type="Rhea" id="RHEA:23372"/>
        <dbReference type="ChEBI" id="CHEBI:15378"/>
        <dbReference type="ChEBI" id="CHEBI:30616"/>
        <dbReference type="ChEBI" id="CHEBI:43474"/>
        <dbReference type="ChEBI" id="CHEBI:57972"/>
        <dbReference type="ChEBI" id="CHEBI:70757"/>
        <dbReference type="ChEBI" id="CHEBI:83898"/>
        <dbReference type="ChEBI" id="CHEBI:456216"/>
        <dbReference type="EC" id="6.3.2.8"/>
    </reaction>
</comment>
<evidence type="ECO:0000256" key="9">
    <source>
        <dbReference type="ARBA" id="ARBA00022960"/>
    </source>
</evidence>
<keyword evidence="4 14" id="KW-0963">Cytoplasm</keyword>
<dbReference type="EMBL" id="JACXWA010000044">
    <property type="protein sequence ID" value="MBD3870229.1"/>
    <property type="molecule type" value="Genomic_DNA"/>
</dbReference>
<dbReference type="GO" id="GO:0005524">
    <property type="term" value="F:ATP binding"/>
    <property type="evidence" value="ECO:0007669"/>
    <property type="project" value="UniProtKB-UniRule"/>
</dbReference>
<keyword evidence="10 14" id="KW-0573">Peptidoglycan synthesis</keyword>
<dbReference type="Pfam" id="PF02875">
    <property type="entry name" value="Mur_ligase_C"/>
    <property type="match status" value="1"/>
</dbReference>
<dbReference type="GO" id="GO:0005737">
    <property type="term" value="C:cytoplasm"/>
    <property type="evidence" value="ECO:0007669"/>
    <property type="project" value="UniProtKB-SubCell"/>
</dbReference>
<evidence type="ECO:0000259" key="15">
    <source>
        <dbReference type="Pfam" id="PF01225"/>
    </source>
</evidence>
<dbReference type="GO" id="GO:0071555">
    <property type="term" value="P:cell wall organization"/>
    <property type="evidence" value="ECO:0007669"/>
    <property type="project" value="UniProtKB-KW"/>
</dbReference>
<keyword evidence="7 14" id="KW-0547">Nucleotide-binding</keyword>
<dbReference type="HAMAP" id="MF_00046">
    <property type="entry name" value="MurC"/>
    <property type="match status" value="1"/>
</dbReference>
<gene>
    <name evidence="14" type="primary">murC</name>
    <name evidence="18" type="ORF">IFJ97_02580</name>
</gene>
<keyword evidence="6 14" id="KW-0132">Cell division</keyword>
<dbReference type="InterPro" id="IPR050061">
    <property type="entry name" value="MurCDEF_pg_biosynth"/>
</dbReference>
<comment type="pathway">
    <text evidence="2 14">Cell wall biogenesis; peptidoglycan biosynthesis.</text>
</comment>
<dbReference type="InterPro" id="IPR004101">
    <property type="entry name" value="Mur_ligase_C"/>
</dbReference>
<dbReference type="Pfam" id="PF01225">
    <property type="entry name" value="Mur_ligase"/>
    <property type="match status" value="1"/>
</dbReference>
<dbReference type="InterPro" id="IPR036565">
    <property type="entry name" value="Mur-like_cat_sf"/>
</dbReference>
<dbReference type="GO" id="GO:0008360">
    <property type="term" value="P:regulation of cell shape"/>
    <property type="evidence" value="ECO:0007669"/>
    <property type="project" value="UniProtKB-KW"/>
</dbReference>
<dbReference type="PANTHER" id="PTHR43445:SF3">
    <property type="entry name" value="UDP-N-ACETYLMURAMATE--L-ALANINE LIGASE"/>
    <property type="match status" value="1"/>
</dbReference>
<evidence type="ECO:0000256" key="4">
    <source>
        <dbReference type="ARBA" id="ARBA00022490"/>
    </source>
</evidence>
<evidence type="ECO:0000256" key="10">
    <source>
        <dbReference type="ARBA" id="ARBA00022984"/>
    </source>
</evidence>
<dbReference type="SUPFAM" id="SSF51984">
    <property type="entry name" value="MurCD N-terminal domain"/>
    <property type="match status" value="1"/>
</dbReference>
<dbReference type="Gene3D" id="3.40.50.720">
    <property type="entry name" value="NAD(P)-binding Rossmann-like Domain"/>
    <property type="match status" value="1"/>
</dbReference>
<evidence type="ECO:0000256" key="13">
    <source>
        <dbReference type="ARBA" id="ARBA00047833"/>
    </source>
</evidence>
<dbReference type="EC" id="6.3.2.8" evidence="3 14"/>
<dbReference type="GO" id="GO:0009252">
    <property type="term" value="P:peptidoglycan biosynthetic process"/>
    <property type="evidence" value="ECO:0007669"/>
    <property type="project" value="UniProtKB-UniRule"/>
</dbReference>
<comment type="function">
    <text evidence="14">Cell wall formation.</text>
</comment>
<evidence type="ECO:0000256" key="14">
    <source>
        <dbReference type="HAMAP-Rule" id="MF_00046"/>
    </source>
</evidence>
<evidence type="ECO:0000259" key="16">
    <source>
        <dbReference type="Pfam" id="PF02875"/>
    </source>
</evidence>
<dbReference type="Gene3D" id="3.90.190.20">
    <property type="entry name" value="Mur ligase, C-terminal domain"/>
    <property type="match status" value="1"/>
</dbReference>
<dbReference type="InterPro" id="IPR000713">
    <property type="entry name" value="Mur_ligase_N"/>
</dbReference>
<dbReference type="PANTHER" id="PTHR43445">
    <property type="entry name" value="UDP-N-ACETYLMURAMATE--L-ALANINE LIGASE-RELATED"/>
    <property type="match status" value="1"/>
</dbReference>
<evidence type="ECO:0000256" key="7">
    <source>
        <dbReference type="ARBA" id="ARBA00022741"/>
    </source>
</evidence>
<feature type="domain" description="Mur ligase C-terminal" evidence="16">
    <location>
        <begin position="309"/>
        <end position="440"/>
    </location>
</feature>
<reference evidence="18 19" key="1">
    <citation type="submission" date="2020-08" db="EMBL/GenBank/DDBJ databases">
        <title>Acidobacteriota in marine sediments use diverse sulfur dissimilation pathways.</title>
        <authorList>
            <person name="Wasmund K."/>
        </authorList>
    </citation>
    <scope>NUCLEOTIDE SEQUENCE [LARGE SCALE GENOMIC DNA]</scope>
    <source>
        <strain evidence="18">MAG AM3-A</strain>
    </source>
</reference>
<feature type="domain" description="Mur ligase central" evidence="17">
    <location>
        <begin position="108"/>
        <end position="286"/>
    </location>
</feature>
<sequence>MTARHLHLMGVGGVGMCGLAEVLLAQGLTVSGCDLADNERTRRLADLGAKIHLGHEPGHLEGVDALVVTAAVPKEHPELMAATERGLPVVRRAEMLAELMRFKRGVAVAGTHGKTTTTAIIGHILTSAGADPTVIVGGRAHFLGAHARVGGSQLLVCEADEFDRSFLELAPQLAVITNLEPEHLDCYENVEDLRLAFTTFANRASVFGAAIVCADDPGAWSLRDDLRRKVVGYGFSEEAEMRLEITASEVHGTEFTVFREDRRLGDVSLPMPGNFNALNTLAAITAGLELGLEFDVLAAACADFSGVARRFEVRGDRGGVTVVDDYAHHPTELRALLEATRQAMPGRRVVAVFQPHLYSRTRDFAKDFASALLGAEVAIVLPIYPAREEPIEGVSSQLVVEEAERLGHPRVLAGPPIGEAVEQLEELLEPGDVLLTVGAGDVDDLAAAWLEGAA</sequence>
<comment type="subcellular location">
    <subcellularLocation>
        <location evidence="1 14">Cytoplasm</location>
    </subcellularLocation>
</comment>
<dbReference type="Gene3D" id="3.40.1190.10">
    <property type="entry name" value="Mur-like, catalytic domain"/>
    <property type="match status" value="1"/>
</dbReference>
<comment type="similarity">
    <text evidence="14">Belongs to the MurCDEF family.</text>
</comment>
<evidence type="ECO:0000256" key="6">
    <source>
        <dbReference type="ARBA" id="ARBA00022618"/>
    </source>
</evidence>
<comment type="caution">
    <text evidence="18">The sequence shown here is derived from an EMBL/GenBank/DDBJ whole genome shotgun (WGS) entry which is preliminary data.</text>
</comment>
<dbReference type="SUPFAM" id="SSF53244">
    <property type="entry name" value="MurD-like peptide ligases, peptide-binding domain"/>
    <property type="match status" value="1"/>
</dbReference>
<dbReference type="InterPro" id="IPR013221">
    <property type="entry name" value="Mur_ligase_cen"/>
</dbReference>
<name>A0A8J7CG11_9BACT</name>
<dbReference type="AlphaFoldDB" id="A0A8J7CG11"/>
<evidence type="ECO:0000256" key="12">
    <source>
        <dbReference type="ARBA" id="ARBA00023316"/>
    </source>
</evidence>
<proteinExistence type="inferred from homology"/>
<keyword evidence="12 14" id="KW-0961">Cell wall biogenesis/degradation</keyword>
<keyword evidence="9 14" id="KW-0133">Cell shape</keyword>
<evidence type="ECO:0000256" key="11">
    <source>
        <dbReference type="ARBA" id="ARBA00023306"/>
    </source>
</evidence>
<evidence type="ECO:0000256" key="5">
    <source>
        <dbReference type="ARBA" id="ARBA00022598"/>
    </source>
</evidence>
<dbReference type="Pfam" id="PF08245">
    <property type="entry name" value="Mur_ligase_M"/>
    <property type="match status" value="1"/>
</dbReference>
<dbReference type="InterPro" id="IPR036615">
    <property type="entry name" value="Mur_ligase_C_dom_sf"/>
</dbReference>
<evidence type="ECO:0000256" key="8">
    <source>
        <dbReference type="ARBA" id="ARBA00022840"/>
    </source>
</evidence>
<keyword evidence="11 14" id="KW-0131">Cell cycle</keyword>
<evidence type="ECO:0000256" key="1">
    <source>
        <dbReference type="ARBA" id="ARBA00004496"/>
    </source>
</evidence>
<feature type="domain" description="Mur ligase N-terminal catalytic" evidence="15">
    <location>
        <begin position="5"/>
        <end position="103"/>
    </location>
</feature>